<protein>
    <submittedName>
        <fullName evidence="2">PetM family of cytochrome b6f complex subunit 7</fullName>
    </submittedName>
</protein>
<organism evidence="2 3">
    <name type="scientific">Bosea minatitlanensis</name>
    <dbReference type="NCBI Taxonomy" id="128782"/>
    <lineage>
        <taxon>Bacteria</taxon>
        <taxon>Pseudomonadati</taxon>
        <taxon>Pseudomonadota</taxon>
        <taxon>Alphaproteobacteria</taxon>
        <taxon>Hyphomicrobiales</taxon>
        <taxon>Boseaceae</taxon>
        <taxon>Bosea</taxon>
    </lineage>
</organism>
<keyword evidence="1" id="KW-1133">Transmembrane helix</keyword>
<gene>
    <name evidence="2" type="ORF">ACFPK2_18500</name>
</gene>
<feature type="transmembrane region" description="Helical" evidence="1">
    <location>
        <begin position="57"/>
        <end position="80"/>
    </location>
</feature>
<dbReference type="EMBL" id="JBHSLI010000008">
    <property type="protein sequence ID" value="MFC5294985.1"/>
    <property type="molecule type" value="Genomic_DNA"/>
</dbReference>
<comment type="caution">
    <text evidence="2">The sequence shown here is derived from an EMBL/GenBank/DDBJ whole genome shotgun (WGS) entry which is preliminary data.</text>
</comment>
<dbReference type="RefSeq" id="WP_158444795.1">
    <property type="nucleotide sequence ID" value="NZ_JAOAOS010000008.1"/>
</dbReference>
<evidence type="ECO:0000313" key="2">
    <source>
        <dbReference type="EMBL" id="MFC5294985.1"/>
    </source>
</evidence>
<accession>A0ABW0F981</accession>
<keyword evidence="1" id="KW-0472">Membrane</keyword>
<keyword evidence="3" id="KW-1185">Reference proteome</keyword>
<evidence type="ECO:0000256" key="1">
    <source>
        <dbReference type="SAM" id="Phobius"/>
    </source>
</evidence>
<sequence>MAAGFIVLVIDGARAIANALLRFTTLGDLLAAIAHDRYLSLGPAVERNLHPLLWDPVLLSALQAPACLVALAFGFALLWLGRAPEPRIGIVTRR</sequence>
<name>A0ABW0F981_9HYPH</name>
<reference evidence="3" key="1">
    <citation type="journal article" date="2019" name="Int. J. Syst. Evol. Microbiol.">
        <title>The Global Catalogue of Microorganisms (GCM) 10K type strain sequencing project: providing services to taxonomists for standard genome sequencing and annotation.</title>
        <authorList>
            <consortium name="The Broad Institute Genomics Platform"/>
            <consortium name="The Broad Institute Genome Sequencing Center for Infectious Disease"/>
            <person name="Wu L."/>
            <person name="Ma J."/>
        </authorList>
    </citation>
    <scope>NUCLEOTIDE SEQUENCE [LARGE SCALE GENOMIC DNA]</scope>
    <source>
        <strain evidence="3">CGMCC 1.15643</strain>
    </source>
</reference>
<dbReference type="Proteomes" id="UP001595976">
    <property type="component" value="Unassembled WGS sequence"/>
</dbReference>
<proteinExistence type="predicted"/>
<evidence type="ECO:0000313" key="3">
    <source>
        <dbReference type="Proteomes" id="UP001595976"/>
    </source>
</evidence>
<keyword evidence="1" id="KW-0812">Transmembrane</keyword>